<feature type="binding site" evidence="2">
    <location>
        <position position="213"/>
    </location>
    <ligand>
        <name>Mn(2+)</name>
        <dbReference type="ChEBI" id="CHEBI:29035"/>
        <label>2</label>
    </ligand>
</feature>
<feature type="binding site" evidence="2">
    <location>
        <position position="152"/>
    </location>
    <ligand>
        <name>Mn(2+)</name>
        <dbReference type="ChEBI" id="CHEBI:29035"/>
        <label>2</label>
    </ligand>
</feature>
<gene>
    <name evidence="4" type="ORF">SAMN05421503_2872</name>
</gene>
<accession>A0A285P4Q8</accession>
<evidence type="ECO:0000256" key="2">
    <source>
        <dbReference type="PIRSR" id="PIRSR005962-1"/>
    </source>
</evidence>
<evidence type="ECO:0000256" key="1">
    <source>
        <dbReference type="ARBA" id="ARBA00022801"/>
    </source>
</evidence>
<keyword evidence="2" id="KW-0464">Manganese</keyword>
<keyword evidence="2" id="KW-0479">Metal-binding</keyword>
<dbReference type="PANTHER" id="PTHR11014:SF63">
    <property type="entry name" value="METALLOPEPTIDASE, PUTATIVE (AFU_ORTHOLOGUE AFUA_6G09600)-RELATED"/>
    <property type="match status" value="1"/>
</dbReference>
<dbReference type="PIRSF" id="PIRSF005962">
    <property type="entry name" value="Pept_M20D_amidohydro"/>
    <property type="match status" value="1"/>
</dbReference>
<dbReference type="EMBL" id="OBEK01000004">
    <property type="protein sequence ID" value="SNZ16153.1"/>
    <property type="molecule type" value="Genomic_DNA"/>
</dbReference>
<dbReference type="AlphaFoldDB" id="A0A285P4Q8"/>
<dbReference type="Pfam" id="PF07687">
    <property type="entry name" value="M20_dimer"/>
    <property type="match status" value="1"/>
</dbReference>
<dbReference type="InterPro" id="IPR017439">
    <property type="entry name" value="Amidohydrolase"/>
</dbReference>
<dbReference type="SUPFAM" id="SSF53187">
    <property type="entry name" value="Zn-dependent exopeptidases"/>
    <property type="match status" value="1"/>
</dbReference>
<dbReference type="GO" id="GO:0050118">
    <property type="term" value="F:N-acetyldiaminopimelate deacetylase activity"/>
    <property type="evidence" value="ECO:0007669"/>
    <property type="project" value="UniProtKB-ARBA"/>
</dbReference>
<dbReference type="InterPro" id="IPR002933">
    <property type="entry name" value="Peptidase_M20"/>
</dbReference>
<protein>
    <submittedName>
        <fullName evidence="4">Amidohydrolase</fullName>
    </submittedName>
</protein>
<dbReference type="Gene3D" id="3.40.630.10">
    <property type="entry name" value="Zn peptidases"/>
    <property type="match status" value="1"/>
</dbReference>
<dbReference type="SUPFAM" id="SSF55031">
    <property type="entry name" value="Bacterial exopeptidase dimerisation domain"/>
    <property type="match status" value="1"/>
</dbReference>
<proteinExistence type="predicted"/>
<keyword evidence="5" id="KW-1185">Reference proteome</keyword>
<reference evidence="5" key="1">
    <citation type="submission" date="2017-09" db="EMBL/GenBank/DDBJ databases">
        <authorList>
            <person name="Varghese N."/>
            <person name="Submissions S."/>
        </authorList>
    </citation>
    <scope>NUCLEOTIDE SEQUENCE [LARGE SCALE GENOMIC DNA]</scope>
    <source>
        <strain evidence="5">CGMCC 1.8913</strain>
    </source>
</reference>
<dbReference type="STRING" id="586416.GZ22_03505"/>
<feature type="domain" description="Peptidase M20 dimerisation" evidence="3">
    <location>
        <begin position="232"/>
        <end position="328"/>
    </location>
</feature>
<feature type="binding site" evidence="2">
    <location>
        <position position="154"/>
    </location>
    <ligand>
        <name>Mn(2+)</name>
        <dbReference type="ChEBI" id="CHEBI:29035"/>
        <label>2</label>
    </ligand>
</feature>
<feature type="binding site" evidence="2">
    <location>
        <position position="412"/>
    </location>
    <ligand>
        <name>Mn(2+)</name>
        <dbReference type="ChEBI" id="CHEBI:29035"/>
        <label>2</label>
    </ligand>
</feature>
<dbReference type="Proteomes" id="UP000219356">
    <property type="component" value="Unassembled WGS sequence"/>
</dbReference>
<dbReference type="GO" id="GO:0046872">
    <property type="term" value="F:metal ion binding"/>
    <property type="evidence" value="ECO:0007669"/>
    <property type="project" value="UniProtKB-KW"/>
</dbReference>
<dbReference type="NCBIfam" id="TIGR01891">
    <property type="entry name" value="amidohydrolases"/>
    <property type="match status" value="1"/>
</dbReference>
<evidence type="ECO:0000259" key="3">
    <source>
        <dbReference type="Pfam" id="PF07687"/>
    </source>
</evidence>
<sequence>MDVILSVKIGKNLGGNAPRLLSLEPIFFNLYNVIIHLYKVKEMRRGHMETKHVELEATDLHKQHLINWRRHLHANPELSFQEEQTSQFVYDTLASFGSLELSRPTKTSVMAKLKGAKPGKVIAFRADMDALPIQEETDLPFASTVEGVMHACGHDAHTAILLTAAEILSAKQAEINGEIRFLFQHAEELLPGGAKEMVEAGVTDGVDMVYGLHVASQLPSGKVGVIYGPATSNSDQFHVTVKGKGGHSSQPDKTVDPIVIGAQIISNMQSVVSRMTSPNEELVVSITTLHAGEAVNVIPNEVQIGASMRSLKQDVRNNAIQAIERMVKGITEANGASYDFKVIYGYDSVYNEEAATAVAERAIQRRLGEDAVLRGSAIMGGEDFSAFTNTVAGCFVFVGAKEADNPTPAPHHHPHFRIDEAGMEDGVNIFLGIAEELVF</sequence>
<keyword evidence="1 4" id="KW-0378">Hydrolase</keyword>
<evidence type="ECO:0000313" key="5">
    <source>
        <dbReference type="Proteomes" id="UP000219356"/>
    </source>
</evidence>
<dbReference type="GO" id="GO:0019877">
    <property type="term" value="P:diaminopimelate biosynthetic process"/>
    <property type="evidence" value="ECO:0007669"/>
    <property type="project" value="UniProtKB-ARBA"/>
</dbReference>
<dbReference type="FunFam" id="3.30.70.360:FF:000001">
    <property type="entry name" value="N-acetyldiaminopimelate deacetylase"/>
    <property type="match status" value="1"/>
</dbReference>
<organism evidence="4 5">
    <name type="scientific">Terribacillus aidingensis</name>
    <dbReference type="NCBI Taxonomy" id="586416"/>
    <lineage>
        <taxon>Bacteria</taxon>
        <taxon>Bacillati</taxon>
        <taxon>Bacillota</taxon>
        <taxon>Bacilli</taxon>
        <taxon>Bacillales</taxon>
        <taxon>Bacillaceae</taxon>
        <taxon>Terribacillus</taxon>
    </lineage>
</organism>
<dbReference type="Gene3D" id="3.30.70.360">
    <property type="match status" value="1"/>
</dbReference>
<evidence type="ECO:0000313" key="4">
    <source>
        <dbReference type="EMBL" id="SNZ16153.1"/>
    </source>
</evidence>
<dbReference type="PANTHER" id="PTHR11014">
    <property type="entry name" value="PEPTIDASE M20 FAMILY MEMBER"/>
    <property type="match status" value="1"/>
</dbReference>
<name>A0A285P4Q8_9BACI</name>
<dbReference type="Pfam" id="PF01546">
    <property type="entry name" value="Peptidase_M20"/>
    <property type="match status" value="1"/>
</dbReference>
<dbReference type="InterPro" id="IPR011650">
    <property type="entry name" value="Peptidase_M20_dimer"/>
</dbReference>
<comment type="cofactor">
    <cofactor evidence="2">
        <name>Mn(2+)</name>
        <dbReference type="ChEBI" id="CHEBI:29035"/>
    </cofactor>
    <text evidence="2">The Mn(2+) ion enhances activity.</text>
</comment>
<feature type="binding site" evidence="2">
    <location>
        <position position="188"/>
    </location>
    <ligand>
        <name>Mn(2+)</name>
        <dbReference type="ChEBI" id="CHEBI:29035"/>
        <label>2</label>
    </ligand>
</feature>
<dbReference type="InterPro" id="IPR036264">
    <property type="entry name" value="Bact_exopeptidase_dim_dom"/>
</dbReference>